<reference evidence="1" key="1">
    <citation type="submission" date="2021-07" db="EMBL/GenBank/DDBJ databases">
        <title>Genome Resource of American Ginseng Black Spot Pathogen Alternaria panax.</title>
        <authorList>
            <person name="Qiu C."/>
            <person name="Wang W."/>
            <person name="Liu Z."/>
        </authorList>
    </citation>
    <scope>NUCLEOTIDE SEQUENCE</scope>
    <source>
        <strain evidence="1">BNCC115425</strain>
    </source>
</reference>
<proteinExistence type="predicted"/>
<accession>A0AAD4I8J7</accession>
<evidence type="ECO:0000313" key="2">
    <source>
        <dbReference type="Proteomes" id="UP001199106"/>
    </source>
</evidence>
<protein>
    <submittedName>
        <fullName evidence="1">Uncharacterized protein</fullName>
    </submittedName>
</protein>
<gene>
    <name evidence="1" type="ORF">G6011_08330</name>
</gene>
<name>A0AAD4I8J7_9PLEO</name>
<dbReference type="EMBL" id="JAANER010000004">
    <property type="protein sequence ID" value="KAG9190242.1"/>
    <property type="molecule type" value="Genomic_DNA"/>
</dbReference>
<comment type="caution">
    <text evidence="1">The sequence shown here is derived from an EMBL/GenBank/DDBJ whole genome shotgun (WGS) entry which is preliminary data.</text>
</comment>
<keyword evidence="2" id="KW-1185">Reference proteome</keyword>
<sequence length="119" mass="13501">MLSGECSPSLSLNESRCHLLELPRELRDDIYKSALAFDEGLSIAKGIRLHPTDLNMNAEGKGQAVILEANTLKYTCHQINDETRTFLMRVNNIFTFRSTSESDPGFDRFLEFARAFQIT</sequence>
<organism evidence="1 2">
    <name type="scientific">Alternaria panax</name>
    <dbReference type="NCBI Taxonomy" id="48097"/>
    <lineage>
        <taxon>Eukaryota</taxon>
        <taxon>Fungi</taxon>
        <taxon>Dikarya</taxon>
        <taxon>Ascomycota</taxon>
        <taxon>Pezizomycotina</taxon>
        <taxon>Dothideomycetes</taxon>
        <taxon>Pleosporomycetidae</taxon>
        <taxon>Pleosporales</taxon>
        <taxon>Pleosporineae</taxon>
        <taxon>Pleosporaceae</taxon>
        <taxon>Alternaria</taxon>
        <taxon>Alternaria sect. Panax</taxon>
    </lineage>
</organism>
<dbReference type="AlphaFoldDB" id="A0AAD4I8J7"/>
<dbReference type="Proteomes" id="UP001199106">
    <property type="component" value="Unassembled WGS sequence"/>
</dbReference>
<evidence type="ECO:0000313" key="1">
    <source>
        <dbReference type="EMBL" id="KAG9190242.1"/>
    </source>
</evidence>